<dbReference type="EMBL" id="CP021404">
    <property type="protein sequence ID" value="ATI40580.1"/>
    <property type="molecule type" value="Genomic_DNA"/>
</dbReference>
<dbReference type="AlphaFoldDB" id="A0A291LV53"/>
<dbReference type="KEGG" id="cmag:CBW24_00180"/>
<organism evidence="1 2">
    <name type="scientific">Pacificitalea manganoxidans</name>
    <dbReference type="NCBI Taxonomy" id="1411902"/>
    <lineage>
        <taxon>Bacteria</taxon>
        <taxon>Pseudomonadati</taxon>
        <taxon>Pseudomonadota</taxon>
        <taxon>Alphaproteobacteria</taxon>
        <taxon>Rhodobacterales</taxon>
        <taxon>Paracoccaceae</taxon>
        <taxon>Pacificitalea</taxon>
    </lineage>
</organism>
<name>A0A291LV53_9RHOB</name>
<gene>
    <name evidence="1" type="ORF">CBW24_00180</name>
</gene>
<dbReference type="RefSeq" id="WP_088663159.1">
    <property type="nucleotide sequence ID" value="NZ_CP021404.1"/>
</dbReference>
<evidence type="ECO:0000313" key="2">
    <source>
        <dbReference type="Proteomes" id="UP000219050"/>
    </source>
</evidence>
<keyword evidence="2" id="KW-1185">Reference proteome</keyword>
<reference evidence="1 2" key="1">
    <citation type="submission" date="2017-05" db="EMBL/GenBank/DDBJ databases">
        <title>Comparative genomic and metabolic analysis of manganese-oxidizing mechanisms in Celeribater manganoxidans DY25T: its adaption to the environment of polymetallic nodule.</title>
        <authorList>
            <person name="Wang X."/>
        </authorList>
    </citation>
    <scope>NUCLEOTIDE SEQUENCE [LARGE SCALE GENOMIC DNA]</scope>
    <source>
        <strain evidence="1 2">DY25</strain>
    </source>
</reference>
<accession>A0A291LV53</accession>
<dbReference type="Proteomes" id="UP000219050">
    <property type="component" value="Chromosome"/>
</dbReference>
<evidence type="ECO:0000313" key="1">
    <source>
        <dbReference type="EMBL" id="ATI40580.1"/>
    </source>
</evidence>
<protein>
    <submittedName>
        <fullName evidence="1">Uncharacterized protein</fullName>
    </submittedName>
</protein>
<sequence length="88" mass="8952">MTNPFQNRALPLDGPASDIVPVTPDDGVDLIDTASALYVETGGAVALVTLRGASRVVTVPDMTVLPVAARRVLATGTTASGIHALVTL</sequence>
<dbReference type="OrthoDB" id="7916272at2"/>
<proteinExistence type="predicted"/>